<dbReference type="Pfam" id="PF08021">
    <property type="entry name" value="FAD_binding_9"/>
    <property type="match status" value="1"/>
</dbReference>
<dbReference type="CDD" id="cd06193">
    <property type="entry name" value="siderophore_interacting"/>
    <property type="match status" value="1"/>
</dbReference>
<proteinExistence type="inferred from homology"/>
<dbReference type="PROSITE" id="PS51384">
    <property type="entry name" value="FAD_FR"/>
    <property type="match status" value="1"/>
</dbReference>
<sequence>MTTEKETIKPQLMKAVLTVKEKQVLTPHYIRIILEGEDLGIYAQANEGDNNKILIPLDKSAKLTLPDGPVKGGDAKLAMRTYTMRSLDLEKGEMAIDFVMHGETGPASTWAIHAEKGDELGVLMKVKTKPLFQSAAYYFIMGDHTALPVISVMLEKLPKDASGDVLIEVYSEDDVLDLVKPANVNVKWVCNNAPGDTSMLLPEFKRYDITKETDKFVFAAAEFNVIKEIQEVLRADDTLERKNWYAFSYWKHGVAEDASANDRRGLRNA</sequence>
<name>A0ABQ5MH94_9FLAO</name>
<evidence type="ECO:0000259" key="2">
    <source>
        <dbReference type="PROSITE" id="PS51384"/>
    </source>
</evidence>
<comment type="caution">
    <text evidence="3">The sequence shown here is derived from an EMBL/GenBank/DDBJ whole genome shotgun (WGS) entry which is preliminary data.</text>
</comment>
<dbReference type="Gene3D" id="3.40.50.80">
    <property type="entry name" value="Nucleotide-binding domain of ferredoxin-NADP reductase (FNR) module"/>
    <property type="match status" value="1"/>
</dbReference>
<dbReference type="InterPro" id="IPR013113">
    <property type="entry name" value="SIP_FAD-bd"/>
</dbReference>
<reference evidence="3" key="1">
    <citation type="submission" date="2022-07" db="EMBL/GenBank/DDBJ databases">
        <title>Taxonomy of Novel Oxalotrophic and Methylotrophic Bacteria.</title>
        <authorList>
            <person name="Sahin N."/>
            <person name="Tani A."/>
        </authorList>
    </citation>
    <scope>NUCLEOTIDE SEQUENCE</scope>
    <source>
        <strain evidence="3">Y10</strain>
    </source>
</reference>
<evidence type="ECO:0000313" key="4">
    <source>
        <dbReference type="Proteomes" id="UP001143543"/>
    </source>
</evidence>
<keyword evidence="4" id="KW-1185">Reference proteome</keyword>
<dbReference type="PANTHER" id="PTHR30157:SF0">
    <property type="entry name" value="NADPH-DEPENDENT FERRIC-CHELATE REDUCTASE"/>
    <property type="match status" value="1"/>
</dbReference>
<dbReference type="Gene3D" id="2.40.30.10">
    <property type="entry name" value="Translation factors"/>
    <property type="match status" value="1"/>
</dbReference>
<accession>A0ABQ5MH94</accession>
<dbReference type="InterPro" id="IPR007037">
    <property type="entry name" value="SIP_rossman_dom"/>
</dbReference>
<dbReference type="InterPro" id="IPR039261">
    <property type="entry name" value="FNR_nucleotide-bd"/>
</dbReference>
<dbReference type="Proteomes" id="UP001143543">
    <property type="component" value="Unassembled WGS sequence"/>
</dbReference>
<evidence type="ECO:0000256" key="1">
    <source>
        <dbReference type="ARBA" id="ARBA00035644"/>
    </source>
</evidence>
<evidence type="ECO:0000313" key="3">
    <source>
        <dbReference type="EMBL" id="GLB48759.1"/>
    </source>
</evidence>
<dbReference type="InterPro" id="IPR017938">
    <property type="entry name" value="Riboflavin_synthase-like_b-brl"/>
</dbReference>
<dbReference type="InterPro" id="IPR017927">
    <property type="entry name" value="FAD-bd_FR_type"/>
</dbReference>
<dbReference type="Pfam" id="PF04954">
    <property type="entry name" value="SIP"/>
    <property type="match status" value="1"/>
</dbReference>
<gene>
    <name evidence="3" type="ORF">Y10_11270</name>
</gene>
<comment type="similarity">
    <text evidence="1">Belongs to the SIP oxidoreductase family.</text>
</comment>
<protein>
    <submittedName>
        <fullName evidence="3">Siderophore-interacting protein</fullName>
    </submittedName>
</protein>
<dbReference type="EMBL" id="BRVO01000001">
    <property type="protein sequence ID" value="GLB48759.1"/>
    <property type="molecule type" value="Genomic_DNA"/>
</dbReference>
<dbReference type="SUPFAM" id="SSF63380">
    <property type="entry name" value="Riboflavin synthase domain-like"/>
    <property type="match status" value="1"/>
</dbReference>
<dbReference type="RefSeq" id="WP_281764391.1">
    <property type="nucleotide sequence ID" value="NZ_BRVO01000001.1"/>
</dbReference>
<dbReference type="PANTHER" id="PTHR30157">
    <property type="entry name" value="FERRIC REDUCTASE, NADPH-DEPENDENT"/>
    <property type="match status" value="1"/>
</dbReference>
<organism evidence="3 4">
    <name type="scientific">Neptunitalea lumnitzerae</name>
    <dbReference type="NCBI Taxonomy" id="2965509"/>
    <lineage>
        <taxon>Bacteria</taxon>
        <taxon>Pseudomonadati</taxon>
        <taxon>Bacteroidota</taxon>
        <taxon>Flavobacteriia</taxon>
        <taxon>Flavobacteriales</taxon>
        <taxon>Flavobacteriaceae</taxon>
        <taxon>Neptunitalea</taxon>
    </lineage>
</organism>
<dbReference type="InterPro" id="IPR039374">
    <property type="entry name" value="SIP_fam"/>
</dbReference>
<feature type="domain" description="FAD-binding FR-type" evidence="2">
    <location>
        <begin position="12"/>
        <end position="135"/>
    </location>
</feature>